<organism evidence="1 2">
    <name type="scientific">Flavobacterium hydrophilum</name>
    <dbReference type="NCBI Taxonomy" id="2211445"/>
    <lineage>
        <taxon>Bacteria</taxon>
        <taxon>Pseudomonadati</taxon>
        <taxon>Bacteroidota</taxon>
        <taxon>Flavobacteriia</taxon>
        <taxon>Flavobacteriales</taxon>
        <taxon>Flavobacteriaceae</taxon>
        <taxon>Flavobacterium</taxon>
    </lineage>
</organism>
<protein>
    <recommendedName>
        <fullName evidence="3">Adhesin domain-containing protein</fullName>
    </recommendedName>
</protein>
<accession>A0A2V4C7I2</accession>
<evidence type="ECO:0000313" key="1">
    <source>
        <dbReference type="EMBL" id="PXY47045.1"/>
    </source>
</evidence>
<gene>
    <name evidence="1" type="ORF">DMB68_07830</name>
</gene>
<evidence type="ECO:0000313" key="2">
    <source>
        <dbReference type="Proteomes" id="UP000247681"/>
    </source>
</evidence>
<comment type="caution">
    <text evidence="1">The sequence shown here is derived from an EMBL/GenBank/DDBJ whole genome shotgun (WGS) entry which is preliminary data.</text>
</comment>
<keyword evidence="2" id="KW-1185">Reference proteome</keyword>
<dbReference type="RefSeq" id="WP_110346048.1">
    <property type="nucleotide sequence ID" value="NZ_QJHL01000001.1"/>
</dbReference>
<dbReference type="EMBL" id="QJHL01000001">
    <property type="protein sequence ID" value="PXY47045.1"/>
    <property type="molecule type" value="Genomic_DNA"/>
</dbReference>
<sequence>MKKHYNILILFVLIPLLGFSNDDIFVSKQKSIKKTYIVNSNAGIDIDNKYGNISVSTWDEDKIDLDITIKVNGPNENWVNEKLNSIDVDITALKSMVTAITKIGNSSLKSKGSSNSFEINYVIKIPKNGTVKLNNKYGNISALNLESITDINCKYGKVTLGKLNGANNRVQIEYCQNSAIDYIKNGTIEARYSALKINEAGSINLDANYTDVTVQEGQNILFDCNYGTFKFNKINSFGGSGNYITISFGEVSNNLNFQGNYSKINIDNIRERAGNININTGYTNISLGHDINYAFDFEIVTKYGNIKTDSGLEISVNEIKSNTKRINGYYKKKGQNKVNVNSNYGNVSLIKKQ</sequence>
<name>A0A2V4C7I2_9FLAO</name>
<dbReference type="AlphaFoldDB" id="A0A2V4C7I2"/>
<evidence type="ECO:0008006" key="3">
    <source>
        <dbReference type="Google" id="ProtNLM"/>
    </source>
</evidence>
<reference evidence="1 2" key="1">
    <citation type="submission" date="2018-05" db="EMBL/GenBank/DDBJ databases">
        <title>Flavobacterium sp. strain IMCC34758, incomplete genome.</title>
        <authorList>
            <person name="Joung Y."/>
        </authorList>
    </citation>
    <scope>NUCLEOTIDE SEQUENCE [LARGE SCALE GENOMIC DNA]</scope>
    <source>
        <strain evidence="1 2">IMCC34758</strain>
    </source>
</reference>
<proteinExistence type="predicted"/>
<dbReference type="OrthoDB" id="1117657at2"/>
<dbReference type="Proteomes" id="UP000247681">
    <property type="component" value="Unassembled WGS sequence"/>
</dbReference>